<protein>
    <submittedName>
        <fullName evidence="1">Uncharacterized protein</fullName>
    </submittedName>
</protein>
<organism evidence="1 2">
    <name type="scientific">Brevibacillus laterosporus LMG 15441</name>
    <dbReference type="NCBI Taxonomy" id="1042163"/>
    <lineage>
        <taxon>Bacteria</taxon>
        <taxon>Bacillati</taxon>
        <taxon>Bacillota</taxon>
        <taxon>Bacilli</taxon>
        <taxon>Bacillales</taxon>
        <taxon>Paenibacillaceae</taxon>
        <taxon>Brevibacillus</taxon>
    </lineage>
</organism>
<keyword evidence="2" id="KW-1185">Reference proteome</keyword>
<dbReference type="KEGG" id="blr:BRLA_c028200"/>
<dbReference type="AlphaFoldDB" id="A0A075R5M1"/>
<dbReference type="Proteomes" id="UP000005850">
    <property type="component" value="Chromosome"/>
</dbReference>
<evidence type="ECO:0000313" key="1">
    <source>
        <dbReference type="EMBL" id="AIG27134.1"/>
    </source>
</evidence>
<evidence type="ECO:0000313" key="2">
    <source>
        <dbReference type="Proteomes" id="UP000005850"/>
    </source>
</evidence>
<name>A0A075R5M1_BRELA</name>
<dbReference type="HOGENOM" id="CLU_2068623_0_0_9"/>
<reference evidence="1 2" key="1">
    <citation type="journal article" date="2011" name="J. Bacteriol.">
        <title>Genome sequence of Brevibacillus laterosporus LMG 15441, a pathogen of invertebrates.</title>
        <authorList>
            <person name="Djukic M."/>
            <person name="Poehlein A."/>
            <person name="Thurmer A."/>
            <person name="Daniel R."/>
        </authorList>
    </citation>
    <scope>NUCLEOTIDE SEQUENCE [LARGE SCALE GENOMIC DNA]</scope>
    <source>
        <strain evidence="1 2">LMG 15441</strain>
    </source>
</reference>
<gene>
    <name evidence="1" type="ORF">BRLA_c028200</name>
</gene>
<dbReference type="EMBL" id="CP007806">
    <property type="protein sequence ID" value="AIG27134.1"/>
    <property type="molecule type" value="Genomic_DNA"/>
</dbReference>
<accession>A0A075R5M1</accession>
<sequence>MEDSMMHLHANEVVLSTQAFLILCRLYDSFYDELRQHEQLNEVAEKTAAILLDGVEALKEQTQPPKQVVMALDFSSLFLVKKLVEQAYREVREVPEQAKALGWLEECMQAMNKGMITH</sequence>
<proteinExistence type="predicted"/>
<dbReference type="RefSeq" id="WP_003336012.1">
    <property type="nucleotide sequence ID" value="NZ_CP007806.1"/>
</dbReference>